<dbReference type="Proteomes" id="UP000663889">
    <property type="component" value="Unassembled WGS sequence"/>
</dbReference>
<protein>
    <recommendedName>
        <fullName evidence="3">Peptidase M12A domain-containing protein</fullName>
    </recommendedName>
</protein>
<dbReference type="PROSITE" id="PS51864">
    <property type="entry name" value="ASTACIN"/>
    <property type="match status" value="1"/>
</dbReference>
<keyword evidence="2" id="KW-0812">Transmembrane</keyword>
<dbReference type="InterPro" id="IPR024079">
    <property type="entry name" value="MetalloPept_cat_dom_sf"/>
</dbReference>
<dbReference type="InterPro" id="IPR025638">
    <property type="entry name" value="DUF4336"/>
</dbReference>
<dbReference type="Pfam" id="PF14234">
    <property type="entry name" value="DUF4336"/>
    <property type="match status" value="1"/>
</dbReference>
<keyword evidence="2" id="KW-1133">Transmembrane helix</keyword>
<dbReference type="GO" id="GO:0004222">
    <property type="term" value="F:metalloendopeptidase activity"/>
    <property type="evidence" value="ECO:0007669"/>
    <property type="project" value="InterPro"/>
</dbReference>
<evidence type="ECO:0000259" key="3">
    <source>
        <dbReference type="PROSITE" id="PS51864"/>
    </source>
</evidence>
<evidence type="ECO:0000313" key="4">
    <source>
        <dbReference type="EMBL" id="CAF1227016.1"/>
    </source>
</evidence>
<dbReference type="EMBL" id="CAJNOU010001594">
    <property type="protein sequence ID" value="CAF1227016.1"/>
    <property type="molecule type" value="Genomic_DNA"/>
</dbReference>
<dbReference type="PANTHER" id="PTHR33835">
    <property type="entry name" value="YALI0C07656P"/>
    <property type="match status" value="1"/>
</dbReference>
<name>A0A814YAV2_9BILA</name>
<reference evidence="4" key="1">
    <citation type="submission" date="2021-02" db="EMBL/GenBank/DDBJ databases">
        <authorList>
            <person name="Nowell W R."/>
        </authorList>
    </citation>
    <scope>NUCLEOTIDE SEQUENCE</scope>
</reference>
<organism evidence="4 5">
    <name type="scientific">Rotaria sordida</name>
    <dbReference type="NCBI Taxonomy" id="392033"/>
    <lineage>
        <taxon>Eukaryota</taxon>
        <taxon>Metazoa</taxon>
        <taxon>Spiralia</taxon>
        <taxon>Gnathifera</taxon>
        <taxon>Rotifera</taxon>
        <taxon>Eurotatoria</taxon>
        <taxon>Bdelloidea</taxon>
        <taxon>Philodinida</taxon>
        <taxon>Philodinidae</taxon>
        <taxon>Rotaria</taxon>
    </lineage>
</organism>
<comment type="caution">
    <text evidence="1">Lacks conserved residue(s) required for the propagation of feature annotation.</text>
</comment>
<feature type="domain" description="Peptidase M12A" evidence="3">
    <location>
        <begin position="1"/>
        <end position="46"/>
    </location>
</feature>
<evidence type="ECO:0000313" key="5">
    <source>
        <dbReference type="Proteomes" id="UP000663889"/>
    </source>
</evidence>
<dbReference type="PANTHER" id="PTHR33835:SF1">
    <property type="entry name" value="METALLO-BETA-LACTAMASE DOMAIN-CONTAINING PROTEIN"/>
    <property type="match status" value="1"/>
</dbReference>
<dbReference type="InterPro" id="IPR001506">
    <property type="entry name" value="Peptidase_M12A"/>
</dbReference>
<dbReference type="GO" id="GO:0006508">
    <property type="term" value="P:proteolysis"/>
    <property type="evidence" value="ECO:0007669"/>
    <property type="project" value="InterPro"/>
</dbReference>
<proteinExistence type="predicted"/>
<comment type="caution">
    <text evidence="4">The sequence shown here is derived from an EMBL/GenBank/DDBJ whole genome shotgun (WGS) entry which is preliminary data.</text>
</comment>
<dbReference type="Gene3D" id="3.40.390.10">
    <property type="entry name" value="Collagenase (Catalytic Domain)"/>
    <property type="match status" value="1"/>
</dbReference>
<evidence type="ECO:0000256" key="2">
    <source>
        <dbReference type="SAM" id="Phobius"/>
    </source>
</evidence>
<keyword evidence="2" id="KW-0472">Membrane</keyword>
<dbReference type="AlphaFoldDB" id="A0A814YAV2"/>
<feature type="transmembrane region" description="Helical" evidence="2">
    <location>
        <begin position="314"/>
        <end position="331"/>
    </location>
</feature>
<gene>
    <name evidence="4" type="ORF">SEV965_LOCUS22489</name>
</gene>
<evidence type="ECO:0000256" key="1">
    <source>
        <dbReference type="PROSITE-ProRule" id="PRU01211"/>
    </source>
</evidence>
<sequence length="333" mass="38931">MHYEETAFSINSSPTIKLLQANVKTGQRYKLSPIDIQEIRQFYNCPATGSLLTTAMPTTTIAPSLNPSYYSSQLTINHPKFARNGGFGANYYYENLRLTVPAGEVKYIVVPNKHHTFWALAFLKEYPNSYLIATQGVKYDDRFNKYIDAYFTNNGLSNNTNCLMDKSIEWPYNEISYYCFYSVEMLYEVIFYHKPSSTLILTDLAFNYSELGEQVIRAEGYLLRFYLWLTDGYHQACVTKPYKYFFRKKIDLVKNDFDQLMSRYENFNRLIMAHGTVIPYDGYHLFKLGTYRFFMDLYNKEKQTKHKSSIIKKFGFVIIVGVSIFIISKVVRS</sequence>
<accession>A0A814YAV2</accession>